<dbReference type="AlphaFoldDB" id="A0A7J9SL76"/>
<evidence type="ECO:0000259" key="1">
    <source>
        <dbReference type="PROSITE" id="PS51186"/>
    </source>
</evidence>
<dbReference type="Proteomes" id="UP000546257">
    <property type="component" value="Unassembled WGS sequence"/>
</dbReference>
<name>A0A7J9SL76_9EURY</name>
<dbReference type="RefSeq" id="WP_185194083.1">
    <property type="nucleotide sequence ID" value="NZ_JACKXD010000006.1"/>
</dbReference>
<accession>A0A7J9SL76</accession>
<evidence type="ECO:0000313" key="2">
    <source>
        <dbReference type="EMBL" id="MBB6647714.1"/>
    </source>
</evidence>
<protein>
    <submittedName>
        <fullName evidence="2">GNAT family N-acetyltransferase</fullName>
    </submittedName>
</protein>
<evidence type="ECO:0000313" key="3">
    <source>
        <dbReference type="Proteomes" id="UP000546257"/>
    </source>
</evidence>
<dbReference type="EMBL" id="JACKXD010000006">
    <property type="protein sequence ID" value="MBB6647714.1"/>
    <property type="molecule type" value="Genomic_DNA"/>
</dbReference>
<dbReference type="PANTHER" id="PTHR43617:SF38">
    <property type="entry name" value="N-ACETYLTRANSFERASE DOMAIN-CONTAINING PROTEIN"/>
    <property type="match status" value="1"/>
</dbReference>
<dbReference type="InterPro" id="IPR016181">
    <property type="entry name" value="Acyl_CoA_acyltransferase"/>
</dbReference>
<feature type="domain" description="N-acetyltransferase" evidence="1">
    <location>
        <begin position="41"/>
        <end position="184"/>
    </location>
</feature>
<keyword evidence="3" id="KW-1185">Reference proteome</keyword>
<comment type="caution">
    <text evidence="2">The sequence shown here is derived from an EMBL/GenBank/DDBJ whole genome shotgun (WGS) entry which is preliminary data.</text>
</comment>
<dbReference type="InterPro" id="IPR000182">
    <property type="entry name" value="GNAT_dom"/>
</dbReference>
<dbReference type="Pfam" id="PF00583">
    <property type="entry name" value="Acetyltransf_1"/>
    <property type="match status" value="1"/>
</dbReference>
<dbReference type="PROSITE" id="PS51186">
    <property type="entry name" value="GNAT"/>
    <property type="match status" value="1"/>
</dbReference>
<keyword evidence="2" id="KW-0808">Transferase</keyword>
<dbReference type="InterPro" id="IPR050276">
    <property type="entry name" value="MshD_Acetyltransferase"/>
</dbReference>
<dbReference type="PANTHER" id="PTHR43617">
    <property type="entry name" value="L-AMINO ACID N-ACETYLTRANSFERASE"/>
    <property type="match status" value="1"/>
</dbReference>
<sequence>MPRVIEAVREVVERLLARVRPTRITLVHPPVTFVDDAEREITVRPYEPDDFEGLVRMYETFDPTQRAQGTPPLDAEAIRGWLTGLLDGVNAVAVHEGRPVGHISFVPDGTGRHELAIFVHQEFQHAGIGTTLMAAGLGHASRTEVTYVWLSVESWKRDIQRFYARAGFSVVNPMGAAHRMSRTL</sequence>
<proteinExistence type="predicted"/>
<reference evidence="2 3" key="1">
    <citation type="submission" date="2020-08" db="EMBL/GenBank/DDBJ databases">
        <authorList>
            <person name="Seo M.-J."/>
        </authorList>
    </citation>
    <scope>NUCLEOTIDE SEQUENCE [LARGE SCALE GENOMIC DNA]</scope>
    <source>
        <strain evidence="2 3">MBLA0160</strain>
    </source>
</reference>
<organism evidence="2 3">
    <name type="scientific">Halobellus ruber</name>
    <dbReference type="NCBI Taxonomy" id="2761102"/>
    <lineage>
        <taxon>Archaea</taxon>
        <taxon>Methanobacteriati</taxon>
        <taxon>Methanobacteriota</taxon>
        <taxon>Stenosarchaea group</taxon>
        <taxon>Halobacteria</taxon>
        <taxon>Halobacteriales</taxon>
        <taxon>Haloferacaceae</taxon>
        <taxon>Halobellus</taxon>
    </lineage>
</organism>
<gene>
    <name evidence="2" type="ORF">H5V44_15720</name>
</gene>
<dbReference type="Gene3D" id="3.40.630.30">
    <property type="match status" value="1"/>
</dbReference>
<dbReference type="CDD" id="cd04301">
    <property type="entry name" value="NAT_SF"/>
    <property type="match status" value="1"/>
</dbReference>
<dbReference type="GO" id="GO:0016747">
    <property type="term" value="F:acyltransferase activity, transferring groups other than amino-acyl groups"/>
    <property type="evidence" value="ECO:0007669"/>
    <property type="project" value="InterPro"/>
</dbReference>
<dbReference type="SUPFAM" id="SSF55729">
    <property type="entry name" value="Acyl-CoA N-acyltransferases (Nat)"/>
    <property type="match status" value="1"/>
</dbReference>